<dbReference type="FunFam" id="3.80.10.10:FF:001438">
    <property type="entry name" value="Uncharacterized protein"/>
    <property type="match status" value="1"/>
</dbReference>
<keyword evidence="21" id="KW-1185">Reference proteome</keyword>
<comment type="subcellular location">
    <subcellularLocation>
        <location evidence="2">Cell membrane</location>
    </subcellularLocation>
    <subcellularLocation>
        <location evidence="1">Membrane</location>
        <topology evidence="1">Single-pass membrane protein</topology>
    </subcellularLocation>
    <subcellularLocation>
        <location evidence="3">Secreted</location>
    </subcellularLocation>
</comment>
<dbReference type="InterPro" id="IPR036179">
    <property type="entry name" value="Ig-like_dom_sf"/>
</dbReference>
<keyword evidence="10" id="KW-0732">Signal</keyword>
<dbReference type="FunFam" id="2.60.40.10:FF:000107">
    <property type="entry name" value="Myosin, light chain kinase a"/>
    <property type="match status" value="1"/>
</dbReference>
<evidence type="ECO:0000259" key="19">
    <source>
        <dbReference type="PROSITE" id="PS50835"/>
    </source>
</evidence>
<dbReference type="SMART" id="SM00369">
    <property type="entry name" value="LRR_TYP"/>
    <property type="match status" value="15"/>
</dbReference>
<dbReference type="PANTHER" id="PTHR24369:SF210">
    <property type="entry name" value="CHAOPTIN-RELATED"/>
    <property type="match status" value="1"/>
</dbReference>
<feature type="domain" description="Ig-like" evidence="19">
    <location>
        <begin position="542"/>
        <end position="631"/>
    </location>
</feature>
<feature type="domain" description="Ig-like" evidence="19">
    <location>
        <begin position="636"/>
        <end position="722"/>
    </location>
</feature>
<evidence type="ECO:0000256" key="6">
    <source>
        <dbReference type="ARBA" id="ARBA00022475"/>
    </source>
</evidence>
<evidence type="ECO:0000256" key="11">
    <source>
        <dbReference type="ARBA" id="ARBA00022737"/>
    </source>
</evidence>
<dbReference type="Proteomes" id="UP000466442">
    <property type="component" value="Linkage Group LG1"/>
</dbReference>
<dbReference type="EMBL" id="WIXP02000001">
    <property type="protein sequence ID" value="KAF6216352.1"/>
    <property type="molecule type" value="Genomic_DNA"/>
</dbReference>
<dbReference type="SUPFAM" id="SSF54909">
    <property type="entry name" value="Dimeric alpha+beta barrel"/>
    <property type="match status" value="2"/>
</dbReference>
<gene>
    <name evidence="20" type="ORF">GE061_000693</name>
</gene>
<feature type="transmembrane region" description="Helical" evidence="18">
    <location>
        <begin position="734"/>
        <end position="758"/>
    </location>
</feature>
<accession>A0A8S9Y506</accession>
<dbReference type="InterPro" id="IPR013098">
    <property type="entry name" value="Ig_I-set"/>
</dbReference>
<evidence type="ECO:0000256" key="18">
    <source>
        <dbReference type="SAM" id="Phobius"/>
    </source>
</evidence>
<dbReference type="PROSITE" id="PS51450">
    <property type="entry name" value="LRR"/>
    <property type="match status" value="6"/>
</dbReference>
<evidence type="ECO:0000256" key="13">
    <source>
        <dbReference type="ARBA" id="ARBA00023136"/>
    </source>
</evidence>
<dbReference type="PRINTS" id="PR00019">
    <property type="entry name" value="LEURICHRPT"/>
</dbReference>
<dbReference type="InterPro" id="IPR003591">
    <property type="entry name" value="Leu-rich_rpt_typical-subtyp"/>
</dbReference>
<keyword evidence="5" id="KW-0217">Developmental protein</keyword>
<comment type="caution">
    <text evidence="20">The sequence shown here is derived from an EMBL/GenBank/DDBJ whole genome shotgun (WGS) entry which is preliminary data.</text>
</comment>
<evidence type="ECO:0000256" key="9">
    <source>
        <dbReference type="ARBA" id="ARBA00022692"/>
    </source>
</evidence>
<dbReference type="Pfam" id="PF13927">
    <property type="entry name" value="Ig_3"/>
    <property type="match status" value="1"/>
</dbReference>
<dbReference type="Gene3D" id="3.80.10.10">
    <property type="entry name" value="Ribonuclease Inhibitor"/>
    <property type="match status" value="3"/>
</dbReference>
<evidence type="ECO:0000256" key="7">
    <source>
        <dbReference type="ARBA" id="ARBA00022525"/>
    </source>
</evidence>
<keyword evidence="14" id="KW-1015">Disulfide bond</keyword>
<dbReference type="InterPro" id="IPR013783">
    <property type="entry name" value="Ig-like_fold"/>
</dbReference>
<evidence type="ECO:0000256" key="3">
    <source>
        <dbReference type="ARBA" id="ARBA00004613"/>
    </source>
</evidence>
<dbReference type="InterPro" id="IPR012577">
    <property type="entry name" value="NIPSNAP"/>
</dbReference>
<evidence type="ECO:0000256" key="5">
    <source>
        <dbReference type="ARBA" id="ARBA00022473"/>
    </source>
</evidence>
<dbReference type="GO" id="GO:0005576">
    <property type="term" value="C:extracellular region"/>
    <property type="evidence" value="ECO:0007669"/>
    <property type="project" value="UniProtKB-SubCell"/>
</dbReference>
<evidence type="ECO:0000313" key="21">
    <source>
        <dbReference type="Proteomes" id="UP000466442"/>
    </source>
</evidence>
<dbReference type="SUPFAM" id="SSF48726">
    <property type="entry name" value="Immunoglobulin"/>
    <property type="match status" value="3"/>
</dbReference>
<dbReference type="PANTHER" id="PTHR24369">
    <property type="entry name" value="ANTIGEN BSP, PUTATIVE-RELATED"/>
    <property type="match status" value="1"/>
</dbReference>
<keyword evidence="11" id="KW-0677">Repeat</keyword>
<feature type="domain" description="Ig-like" evidence="19">
    <location>
        <begin position="449"/>
        <end position="537"/>
    </location>
</feature>
<feature type="region of interest" description="Disordered" evidence="17">
    <location>
        <begin position="782"/>
        <end position="822"/>
    </location>
</feature>
<evidence type="ECO:0000313" key="20">
    <source>
        <dbReference type="EMBL" id="KAF6216352.1"/>
    </source>
</evidence>
<comment type="similarity">
    <text evidence="4">Belongs to the NipSnap family.</text>
</comment>
<dbReference type="SMART" id="SM00409">
    <property type="entry name" value="IG"/>
    <property type="match status" value="3"/>
</dbReference>
<dbReference type="Gene3D" id="2.60.40.10">
    <property type="entry name" value="Immunoglobulins"/>
    <property type="match status" value="3"/>
</dbReference>
<evidence type="ECO:0000256" key="4">
    <source>
        <dbReference type="ARBA" id="ARBA00005291"/>
    </source>
</evidence>
<evidence type="ECO:0000256" key="10">
    <source>
        <dbReference type="ARBA" id="ARBA00022729"/>
    </source>
</evidence>
<dbReference type="FunFam" id="3.30.70.100:FF:000046">
    <property type="entry name" value="Nipsnap, isoform F"/>
    <property type="match status" value="1"/>
</dbReference>
<organism evidence="20 21">
    <name type="scientific">Apolygus lucorum</name>
    <name type="common">Small green plant bug</name>
    <name type="synonym">Lygocoris lucorum</name>
    <dbReference type="NCBI Taxonomy" id="248454"/>
    <lineage>
        <taxon>Eukaryota</taxon>
        <taxon>Metazoa</taxon>
        <taxon>Ecdysozoa</taxon>
        <taxon>Arthropoda</taxon>
        <taxon>Hexapoda</taxon>
        <taxon>Insecta</taxon>
        <taxon>Pterygota</taxon>
        <taxon>Neoptera</taxon>
        <taxon>Paraneoptera</taxon>
        <taxon>Hemiptera</taxon>
        <taxon>Heteroptera</taxon>
        <taxon>Panheteroptera</taxon>
        <taxon>Cimicomorpha</taxon>
        <taxon>Miridae</taxon>
        <taxon>Mirini</taxon>
        <taxon>Apolygus</taxon>
    </lineage>
</organism>
<dbReference type="InterPro" id="IPR003599">
    <property type="entry name" value="Ig_sub"/>
</dbReference>
<dbReference type="FunFam" id="3.80.10.10:FF:000002">
    <property type="entry name" value="Slit guidance ligand 2"/>
    <property type="match status" value="1"/>
</dbReference>
<proteinExistence type="inferred from homology"/>
<keyword evidence="9 18" id="KW-0812">Transmembrane</keyword>
<sequence>MCLESNVDCSRHSLERVPPNLPVWLKTLDLSNNSLHDVDVSTPLSSYPHLTKLKLDYNLLERIPILTNTLNVTSLSLSNNRIDSISPEFWDHVPRILSLDISFNKIVQVNSSMFGRSVSLQSLNLNNNQITHIDGSFSSLKELVDLRISHNDLETLKKEAFKTLINLKKLELNKNKLTTIEGLTFKGLDKLRILKLRQNSISRLQDGAFWGLQTLQILRLDHNYIMNISKGWTYGLTSLQELYLGTNRIRTIEDDSWEECENLLKLDLSNNEISSILPSTFKHLGQLQKLELDGNTITGISEGAFNSTPGLKILELNHNHISWIVEDMSGAFYGLKQLYKLGLAGNHITSLNQNAFAGLNNLKVLDLSKNSIKTIQENAFGSMPLAMLTMDTSSLLCDCALTWFSLWLSSSSVQFSQAFCAYPGKLQDKLVTSIPIEDFLCAENGSPKPIITENPRSVVAVSGAKIHLSCKAWSSANSSLVFKWKRNNDDIHSRKANMINNTSRLEFSPIQPSDGGKYQCIVSNNFGTVYSEKAVLTVLVLPIMVKKPGNVTVRAGSTVKLECAATGEPLPQVGWQKDGGTEFPAAQERRMHVMPTDDVFYIINAKPSDSGLYSCIAKNTAGTVTANATLTVHEAPSFIKKMEDREVGIGKSTVLECMGSGWPKPRLRWWKDGATLIPSHRHILTEDDQLLIIMDVKTVDAGVYQCEITNSLGTEKTAAQLIIAPAYSATAEDITGVIIITVVCCAVGTSAIWVIIIYQTRKRFRNSEVPADLTAKAIHLDNKSEHSASSKDSGTGDSTKRSSDDVQCDNGQAVRDSPQDAENKEVILPLLQEEMESTTQPKLTHNCCCDSFKQIQRIFSTSSNKNENREGWLSKLLVRRIEPTKEPHSRMLSDKDVIYELQTHNMRTDSRIQYLSNYEKTVHYIQSRKELHSELVGSWTVQVGDMDQVLHLWKHTGGFAGIDTASKILAKESDFKKLEEERGQYLRSRHLQYLLSFSYWPTIESRDGDNIYEIRSYSLKPGTMIEWGNNWARAINYRRNNKEAFAGFFSQVGRLYNVHHIWCYSSLHSRKETRESAWRLPGWDECVAYTVPLIREMHSRILHPTKFSPTK</sequence>
<dbReference type="GO" id="GO:0005886">
    <property type="term" value="C:plasma membrane"/>
    <property type="evidence" value="ECO:0007669"/>
    <property type="project" value="UniProtKB-SubCell"/>
</dbReference>
<dbReference type="AlphaFoldDB" id="A0A8S9Y506"/>
<dbReference type="InterPro" id="IPR032675">
    <property type="entry name" value="LRR_dom_sf"/>
</dbReference>
<dbReference type="SMART" id="SM00408">
    <property type="entry name" value="IGc2"/>
    <property type="match status" value="3"/>
</dbReference>
<keyword evidence="8" id="KW-0433">Leucine-rich repeat</keyword>
<dbReference type="Pfam" id="PF07679">
    <property type="entry name" value="I-set"/>
    <property type="match status" value="2"/>
</dbReference>
<dbReference type="InterPro" id="IPR003598">
    <property type="entry name" value="Ig_sub2"/>
</dbReference>
<dbReference type="Pfam" id="PF00560">
    <property type="entry name" value="LRR_1"/>
    <property type="match status" value="1"/>
</dbReference>
<keyword evidence="12 18" id="KW-1133">Transmembrane helix</keyword>
<keyword evidence="16" id="KW-0393">Immunoglobulin domain</keyword>
<evidence type="ECO:0000256" key="12">
    <source>
        <dbReference type="ARBA" id="ARBA00022989"/>
    </source>
</evidence>
<dbReference type="InterPro" id="IPR001611">
    <property type="entry name" value="Leu-rich_rpt"/>
</dbReference>
<evidence type="ECO:0000256" key="14">
    <source>
        <dbReference type="ARBA" id="ARBA00023157"/>
    </source>
</evidence>
<dbReference type="InterPro" id="IPR011008">
    <property type="entry name" value="Dimeric_a/b-barrel"/>
</dbReference>
<dbReference type="SUPFAM" id="SSF52058">
    <property type="entry name" value="L domain-like"/>
    <property type="match status" value="2"/>
</dbReference>
<evidence type="ECO:0000256" key="17">
    <source>
        <dbReference type="SAM" id="MobiDB-lite"/>
    </source>
</evidence>
<evidence type="ECO:0000256" key="16">
    <source>
        <dbReference type="ARBA" id="ARBA00023319"/>
    </source>
</evidence>
<keyword evidence="15" id="KW-0325">Glycoprotein</keyword>
<dbReference type="PROSITE" id="PS50835">
    <property type="entry name" value="IG_LIKE"/>
    <property type="match status" value="3"/>
</dbReference>
<dbReference type="InterPro" id="IPR000483">
    <property type="entry name" value="Cys-rich_flank_reg_C"/>
</dbReference>
<dbReference type="InterPro" id="IPR050541">
    <property type="entry name" value="LRR_TM_domain-containing"/>
</dbReference>
<protein>
    <recommendedName>
        <fullName evidence="19">Ig-like domain-containing protein</fullName>
    </recommendedName>
</protein>
<dbReference type="FunFam" id="2.60.40.10:FF:000150">
    <property type="entry name" value="Leucine rich repeats and immunoglobulin like domains 3"/>
    <property type="match status" value="1"/>
</dbReference>
<dbReference type="InterPro" id="IPR007110">
    <property type="entry name" value="Ig-like_dom"/>
</dbReference>
<evidence type="ECO:0000256" key="8">
    <source>
        <dbReference type="ARBA" id="ARBA00022614"/>
    </source>
</evidence>
<dbReference type="GO" id="GO:0007399">
    <property type="term" value="P:nervous system development"/>
    <property type="evidence" value="ECO:0007669"/>
    <property type="project" value="UniProtKB-ARBA"/>
</dbReference>
<dbReference type="SMART" id="SM00082">
    <property type="entry name" value="LRRCT"/>
    <property type="match status" value="1"/>
</dbReference>
<keyword evidence="6" id="KW-1003">Cell membrane</keyword>
<dbReference type="SMART" id="SM00365">
    <property type="entry name" value="LRR_SD22"/>
    <property type="match status" value="6"/>
</dbReference>
<dbReference type="Pfam" id="PF13855">
    <property type="entry name" value="LRR_8"/>
    <property type="match status" value="4"/>
</dbReference>
<evidence type="ECO:0000256" key="2">
    <source>
        <dbReference type="ARBA" id="ARBA00004236"/>
    </source>
</evidence>
<dbReference type="Pfam" id="PF07978">
    <property type="entry name" value="NIPSNAP"/>
    <property type="match status" value="2"/>
</dbReference>
<evidence type="ECO:0000256" key="15">
    <source>
        <dbReference type="ARBA" id="ARBA00023180"/>
    </source>
</evidence>
<evidence type="ECO:0000256" key="1">
    <source>
        <dbReference type="ARBA" id="ARBA00004167"/>
    </source>
</evidence>
<keyword evidence="7" id="KW-0964">Secreted</keyword>
<name>A0A8S9Y506_APOLU</name>
<reference evidence="20" key="1">
    <citation type="journal article" date="2021" name="Mol. Ecol. Resour.">
        <title>Apolygus lucorum genome provides insights into omnivorousness and mesophyll feeding.</title>
        <authorList>
            <person name="Liu Y."/>
            <person name="Liu H."/>
            <person name="Wang H."/>
            <person name="Huang T."/>
            <person name="Liu B."/>
            <person name="Yang B."/>
            <person name="Yin L."/>
            <person name="Li B."/>
            <person name="Zhang Y."/>
            <person name="Zhang S."/>
            <person name="Jiang F."/>
            <person name="Zhang X."/>
            <person name="Ren Y."/>
            <person name="Wang B."/>
            <person name="Wang S."/>
            <person name="Lu Y."/>
            <person name="Wu K."/>
            <person name="Fan W."/>
            <person name="Wang G."/>
        </authorList>
    </citation>
    <scope>NUCLEOTIDE SEQUENCE</scope>
    <source>
        <strain evidence="20">12Hb</strain>
    </source>
</reference>
<dbReference type="FunFam" id="3.30.70.100:FF:000003">
    <property type="entry name" value="Protein NipSnap homolog 2"/>
    <property type="match status" value="1"/>
</dbReference>
<dbReference type="OrthoDB" id="5917255at2759"/>
<keyword evidence="13 18" id="KW-0472">Membrane</keyword>
<dbReference type="Gene3D" id="3.30.70.100">
    <property type="match status" value="2"/>
</dbReference>